<comment type="caution">
    <text evidence="2">The sequence shown here is derived from an EMBL/GenBank/DDBJ whole genome shotgun (WGS) entry which is preliminary data.</text>
</comment>
<keyword evidence="3" id="KW-1185">Reference proteome</keyword>
<sequence>MNECICFQEPSRYSPTYRIAGITFDEPHLVLQIESNRDKTQKPKNPQYPKNKDPADVTNKRPQNIQNAANVQKEQPRRASAEERTRSTPEATQGVQSSFSSALPTFYRVPRPASTAAQSARKAQKSTIPKSFQSKRIEIRKSAKENSNSLQEDMTTARKRTNPVPVPAPRKRHLSPPKRVERSVCPLKVRPTVTPTTKERPAPFPQPKKTPDPLPTISEKTSKSSQSKISEKKQIPNAEAALKIDFQKKNKALVDHLHCLNMILEKTFEYNKSLFMAFVTFKPLCGHPDDVGRELVNAYVLAATFKPQFCSFNDFGIEVDGFWAGFLSFNNIVVVLAPSKDQLEKGLKNFARETAAMNLKIDFEKTRIMAREKTKIHLNGERLTQVETLVHFGQIVRVVRDHSFEIENRTAEAWVVFDRYKEALQDSNVPIEWKTRIYKKKVVPALLHGCETWALKQADKNKLQSVHVQMVKRMIGKYPSEEVQSTVAEMKSALAVAMKRKSLYAYNIANAKKSLQKASDRLTKWRPQQKKRPGRPPIRWENDIVKMTGQKDWEKCAVQKTKPEWKEMKMI</sequence>
<feature type="compositionally biased region" description="Basic and acidic residues" evidence="1">
    <location>
        <begin position="135"/>
        <end position="144"/>
    </location>
</feature>
<feature type="region of interest" description="Disordered" evidence="1">
    <location>
        <begin position="518"/>
        <end position="539"/>
    </location>
</feature>
<dbReference type="PANTHER" id="PTHR47027">
    <property type="entry name" value="REVERSE TRANSCRIPTASE DOMAIN-CONTAINING PROTEIN"/>
    <property type="match status" value="1"/>
</dbReference>
<feature type="compositionally biased region" description="Polar residues" evidence="1">
    <location>
        <begin position="145"/>
        <end position="154"/>
    </location>
</feature>
<evidence type="ECO:0000256" key="1">
    <source>
        <dbReference type="SAM" id="MobiDB-lite"/>
    </source>
</evidence>
<feature type="compositionally biased region" description="Polar residues" evidence="1">
    <location>
        <begin position="125"/>
        <end position="134"/>
    </location>
</feature>
<feature type="compositionally biased region" description="Polar residues" evidence="1">
    <location>
        <begin position="88"/>
        <end position="103"/>
    </location>
</feature>
<feature type="compositionally biased region" description="Basic and acidic residues" evidence="1">
    <location>
        <begin position="74"/>
        <end position="87"/>
    </location>
</feature>
<dbReference type="EMBL" id="AZBU02000011">
    <property type="protein sequence ID" value="TKR61683.1"/>
    <property type="molecule type" value="Genomic_DNA"/>
</dbReference>
<evidence type="ECO:0008006" key="4">
    <source>
        <dbReference type="Google" id="ProtNLM"/>
    </source>
</evidence>
<feature type="compositionally biased region" description="Basic and acidic residues" evidence="1">
    <location>
        <begin position="50"/>
        <end position="59"/>
    </location>
</feature>
<dbReference type="AlphaFoldDB" id="A0A4U5M0C9"/>
<proteinExistence type="predicted"/>
<feature type="compositionally biased region" description="Low complexity" evidence="1">
    <location>
        <begin position="216"/>
        <end position="228"/>
    </location>
</feature>
<feature type="compositionally biased region" description="Polar residues" evidence="1">
    <location>
        <begin position="60"/>
        <end position="73"/>
    </location>
</feature>
<dbReference type="OrthoDB" id="410104at2759"/>
<gene>
    <name evidence="2" type="ORF">L596_028763</name>
</gene>
<feature type="region of interest" description="Disordered" evidence="1">
    <location>
        <begin position="34"/>
        <end position="234"/>
    </location>
</feature>
<evidence type="ECO:0000313" key="2">
    <source>
        <dbReference type="EMBL" id="TKR61683.1"/>
    </source>
</evidence>
<reference evidence="2 3" key="1">
    <citation type="journal article" date="2015" name="Genome Biol.">
        <title>Comparative genomics of Steinernema reveals deeply conserved gene regulatory networks.</title>
        <authorList>
            <person name="Dillman A.R."/>
            <person name="Macchietto M."/>
            <person name="Porter C.F."/>
            <person name="Rogers A."/>
            <person name="Williams B."/>
            <person name="Antoshechkin I."/>
            <person name="Lee M.M."/>
            <person name="Goodwin Z."/>
            <person name="Lu X."/>
            <person name="Lewis E.E."/>
            <person name="Goodrich-Blair H."/>
            <person name="Stock S.P."/>
            <person name="Adams B.J."/>
            <person name="Sternberg P.W."/>
            <person name="Mortazavi A."/>
        </authorList>
    </citation>
    <scope>NUCLEOTIDE SEQUENCE [LARGE SCALE GENOMIC DNA]</scope>
    <source>
        <strain evidence="2 3">ALL</strain>
    </source>
</reference>
<organism evidence="2 3">
    <name type="scientific">Steinernema carpocapsae</name>
    <name type="common">Entomopathogenic nematode</name>
    <dbReference type="NCBI Taxonomy" id="34508"/>
    <lineage>
        <taxon>Eukaryota</taxon>
        <taxon>Metazoa</taxon>
        <taxon>Ecdysozoa</taxon>
        <taxon>Nematoda</taxon>
        <taxon>Chromadorea</taxon>
        <taxon>Rhabditida</taxon>
        <taxon>Tylenchina</taxon>
        <taxon>Panagrolaimomorpha</taxon>
        <taxon>Strongyloidoidea</taxon>
        <taxon>Steinernematidae</taxon>
        <taxon>Steinernema</taxon>
    </lineage>
</organism>
<feature type="compositionally biased region" description="Pro residues" evidence="1">
    <location>
        <begin position="202"/>
        <end position="214"/>
    </location>
</feature>
<dbReference type="PANTHER" id="PTHR47027:SF20">
    <property type="entry name" value="REVERSE TRANSCRIPTASE-LIKE PROTEIN WITH RNA-DIRECTED DNA POLYMERASE DOMAIN"/>
    <property type="match status" value="1"/>
</dbReference>
<reference evidence="2 3" key="2">
    <citation type="journal article" date="2019" name="G3 (Bethesda)">
        <title>Hybrid Assembly of the Genome of the Entomopathogenic Nematode Steinernema carpocapsae Identifies the X-Chromosome.</title>
        <authorList>
            <person name="Serra L."/>
            <person name="Macchietto M."/>
            <person name="Macias-Munoz A."/>
            <person name="McGill C.J."/>
            <person name="Rodriguez I.M."/>
            <person name="Rodriguez B."/>
            <person name="Murad R."/>
            <person name="Mortazavi A."/>
        </authorList>
    </citation>
    <scope>NUCLEOTIDE SEQUENCE [LARGE SCALE GENOMIC DNA]</scope>
    <source>
        <strain evidence="2 3">ALL</strain>
    </source>
</reference>
<evidence type="ECO:0000313" key="3">
    <source>
        <dbReference type="Proteomes" id="UP000298663"/>
    </source>
</evidence>
<name>A0A4U5M0C9_STECR</name>
<accession>A0A4U5M0C9</accession>
<protein>
    <recommendedName>
        <fullName evidence="4">Reverse transcriptase domain-containing protein</fullName>
    </recommendedName>
</protein>
<dbReference type="Proteomes" id="UP000298663">
    <property type="component" value="Unassembled WGS sequence"/>
</dbReference>